<organism evidence="1 2">
    <name type="scientific">Adiantum capillus-veneris</name>
    <name type="common">Maidenhair fern</name>
    <dbReference type="NCBI Taxonomy" id="13818"/>
    <lineage>
        <taxon>Eukaryota</taxon>
        <taxon>Viridiplantae</taxon>
        <taxon>Streptophyta</taxon>
        <taxon>Embryophyta</taxon>
        <taxon>Tracheophyta</taxon>
        <taxon>Polypodiopsida</taxon>
        <taxon>Polypodiidae</taxon>
        <taxon>Polypodiales</taxon>
        <taxon>Pteridineae</taxon>
        <taxon>Pteridaceae</taxon>
        <taxon>Vittarioideae</taxon>
        <taxon>Adiantum</taxon>
    </lineage>
</organism>
<name>A0A9D4VAM9_ADICA</name>
<dbReference type="AlphaFoldDB" id="A0A9D4VAM9"/>
<sequence length="68" mass="7782">MEYANYSQAEGHLLPPIPPVVPPPPAPDPYHNNIIRDYPPNKPHEDTSSFWDFCFTAFCCCCLDERCL</sequence>
<proteinExistence type="predicted"/>
<comment type="caution">
    <text evidence="1">The sequence shown here is derived from an EMBL/GenBank/DDBJ whole genome shotgun (WGS) entry which is preliminary data.</text>
</comment>
<evidence type="ECO:0008006" key="3">
    <source>
        <dbReference type="Google" id="ProtNLM"/>
    </source>
</evidence>
<gene>
    <name evidence="1" type="ORF">GOP47_0002738</name>
</gene>
<evidence type="ECO:0000313" key="1">
    <source>
        <dbReference type="EMBL" id="KAI5082995.1"/>
    </source>
</evidence>
<accession>A0A9D4VAM9</accession>
<keyword evidence="2" id="KW-1185">Reference proteome</keyword>
<protein>
    <recommendedName>
        <fullName evidence="3">Cysteine-rich transmembrane CYSTM domain-containing protein</fullName>
    </recommendedName>
</protein>
<reference evidence="1" key="1">
    <citation type="submission" date="2021-01" db="EMBL/GenBank/DDBJ databases">
        <title>Adiantum capillus-veneris genome.</title>
        <authorList>
            <person name="Fang Y."/>
            <person name="Liao Q."/>
        </authorList>
    </citation>
    <scope>NUCLEOTIDE SEQUENCE</scope>
    <source>
        <strain evidence="1">H3</strain>
        <tissue evidence="1">Leaf</tissue>
    </source>
</reference>
<dbReference type="Proteomes" id="UP000886520">
    <property type="component" value="Chromosome 3"/>
</dbReference>
<dbReference type="EMBL" id="JABFUD020000002">
    <property type="protein sequence ID" value="KAI5082995.1"/>
    <property type="molecule type" value="Genomic_DNA"/>
</dbReference>
<evidence type="ECO:0000313" key="2">
    <source>
        <dbReference type="Proteomes" id="UP000886520"/>
    </source>
</evidence>